<gene>
    <name evidence="8" type="ORF">SAMN05421872_11824</name>
</gene>
<evidence type="ECO:0000313" key="9">
    <source>
        <dbReference type="Proteomes" id="UP000199034"/>
    </source>
</evidence>
<proteinExistence type="inferred from homology"/>
<comment type="cofactor">
    <cofactor evidence="1">
        <name>FAD</name>
        <dbReference type="ChEBI" id="CHEBI:57692"/>
    </cofactor>
</comment>
<keyword evidence="3" id="KW-0285">Flavoprotein</keyword>
<feature type="domain" description="Acyl-CoA dehydrogenase/oxidase N-terminal" evidence="7">
    <location>
        <begin position="8"/>
        <end position="119"/>
    </location>
</feature>
<dbReference type="RefSeq" id="WP_170867246.1">
    <property type="nucleotide sequence ID" value="NZ_FMZM01000018.1"/>
</dbReference>
<sequence length="346" mass="36548">MTTTHPTTDERQELVRLTADLLGRHCGPEQLRERLDAGTAHTPELWGRLAETGLVSALVAEERGGAGLDPSYLSGVLVSLGEHAVPEPFLETAVVATSVLAAFPDSALAVSWLERIGAGDALVAVRLGALTPYVVHAGDADLVLDLAEDGTVRALLPADVDVTPVQALDPLRPLATVIRRGEDAGTVLGVAPAAVERARVLAVAGAACLLAGASRRLLDLTVEYVGVRRQFDRPVGSFQAVKHAIADLAVMVDMATSAALSAFDAVDEPDARRRAWAAKAYAGDAADRANVSALQLHGGIGFTWEYHLHLWLKRVMGLAASYGTTVTLRRELAVELLARTGEATER</sequence>
<dbReference type="InterPro" id="IPR009100">
    <property type="entry name" value="AcylCoA_DH/oxidase_NM_dom_sf"/>
</dbReference>
<feature type="domain" description="Acyl-CoA dehydrogenase/oxidase C-terminal" evidence="6">
    <location>
        <begin position="206"/>
        <end position="333"/>
    </location>
</feature>
<dbReference type="InterPro" id="IPR013786">
    <property type="entry name" value="AcylCoA_DH/ox_N"/>
</dbReference>
<evidence type="ECO:0000256" key="5">
    <source>
        <dbReference type="ARBA" id="ARBA00023002"/>
    </source>
</evidence>
<evidence type="ECO:0000256" key="1">
    <source>
        <dbReference type="ARBA" id="ARBA00001974"/>
    </source>
</evidence>
<evidence type="ECO:0000313" key="8">
    <source>
        <dbReference type="EMBL" id="SDE26661.1"/>
    </source>
</evidence>
<dbReference type="InterPro" id="IPR036250">
    <property type="entry name" value="AcylCo_DH-like_C"/>
</dbReference>
<dbReference type="Gene3D" id="1.10.540.10">
    <property type="entry name" value="Acyl-CoA dehydrogenase/oxidase, N-terminal domain"/>
    <property type="match status" value="1"/>
</dbReference>
<dbReference type="GO" id="GO:0003995">
    <property type="term" value="F:acyl-CoA dehydrogenase activity"/>
    <property type="evidence" value="ECO:0007669"/>
    <property type="project" value="TreeGrafter"/>
</dbReference>
<dbReference type="SUPFAM" id="SSF47203">
    <property type="entry name" value="Acyl-CoA dehydrogenase C-terminal domain-like"/>
    <property type="match status" value="1"/>
</dbReference>
<evidence type="ECO:0000256" key="4">
    <source>
        <dbReference type="ARBA" id="ARBA00022827"/>
    </source>
</evidence>
<organism evidence="8 9">
    <name type="scientific">Nocardioides lianchengensis</name>
    <dbReference type="NCBI Taxonomy" id="1045774"/>
    <lineage>
        <taxon>Bacteria</taxon>
        <taxon>Bacillati</taxon>
        <taxon>Actinomycetota</taxon>
        <taxon>Actinomycetes</taxon>
        <taxon>Propionibacteriales</taxon>
        <taxon>Nocardioidaceae</taxon>
        <taxon>Nocardioides</taxon>
    </lineage>
</organism>
<dbReference type="Pfam" id="PF00441">
    <property type="entry name" value="Acyl-CoA_dh_1"/>
    <property type="match status" value="1"/>
</dbReference>
<dbReference type="STRING" id="1045774.SAMN05421872_11824"/>
<dbReference type="InterPro" id="IPR009075">
    <property type="entry name" value="AcylCo_DH/oxidase_C"/>
</dbReference>
<evidence type="ECO:0000256" key="3">
    <source>
        <dbReference type="ARBA" id="ARBA00022630"/>
    </source>
</evidence>
<dbReference type="Gene3D" id="1.20.140.10">
    <property type="entry name" value="Butyryl-CoA Dehydrogenase, subunit A, domain 3"/>
    <property type="match status" value="1"/>
</dbReference>
<dbReference type="Pfam" id="PF02771">
    <property type="entry name" value="Acyl-CoA_dh_N"/>
    <property type="match status" value="1"/>
</dbReference>
<evidence type="ECO:0000259" key="7">
    <source>
        <dbReference type="Pfam" id="PF02771"/>
    </source>
</evidence>
<name>A0A1G7BHU1_9ACTN</name>
<dbReference type="PANTHER" id="PTHR43884:SF20">
    <property type="entry name" value="ACYL-COA DEHYDROGENASE FADE28"/>
    <property type="match status" value="1"/>
</dbReference>
<evidence type="ECO:0000259" key="6">
    <source>
        <dbReference type="Pfam" id="PF00441"/>
    </source>
</evidence>
<dbReference type="AlphaFoldDB" id="A0A1G7BHU1"/>
<keyword evidence="9" id="KW-1185">Reference proteome</keyword>
<dbReference type="SUPFAM" id="SSF56645">
    <property type="entry name" value="Acyl-CoA dehydrogenase NM domain-like"/>
    <property type="match status" value="1"/>
</dbReference>
<dbReference type="EMBL" id="FMZM01000018">
    <property type="protein sequence ID" value="SDE26661.1"/>
    <property type="molecule type" value="Genomic_DNA"/>
</dbReference>
<accession>A0A1G7BHU1</accession>
<protein>
    <submittedName>
        <fullName evidence="8">Acyl-CoA dehydrogenase</fullName>
    </submittedName>
</protein>
<keyword evidence="5" id="KW-0560">Oxidoreductase</keyword>
<evidence type="ECO:0000256" key="2">
    <source>
        <dbReference type="ARBA" id="ARBA00009347"/>
    </source>
</evidence>
<dbReference type="GO" id="GO:0050660">
    <property type="term" value="F:flavin adenine dinucleotide binding"/>
    <property type="evidence" value="ECO:0007669"/>
    <property type="project" value="InterPro"/>
</dbReference>
<comment type="similarity">
    <text evidence="2">Belongs to the acyl-CoA dehydrogenase family.</text>
</comment>
<dbReference type="InterPro" id="IPR037069">
    <property type="entry name" value="AcylCoA_DH/ox_N_sf"/>
</dbReference>
<keyword evidence="4" id="KW-0274">FAD</keyword>
<dbReference type="PANTHER" id="PTHR43884">
    <property type="entry name" value="ACYL-COA DEHYDROGENASE"/>
    <property type="match status" value="1"/>
</dbReference>
<dbReference type="Proteomes" id="UP000199034">
    <property type="component" value="Unassembled WGS sequence"/>
</dbReference>
<reference evidence="8 9" key="1">
    <citation type="submission" date="2016-10" db="EMBL/GenBank/DDBJ databases">
        <authorList>
            <person name="de Groot N.N."/>
        </authorList>
    </citation>
    <scope>NUCLEOTIDE SEQUENCE [LARGE SCALE GENOMIC DNA]</scope>
    <source>
        <strain evidence="8 9">CGMCC 4.6858</strain>
    </source>
</reference>